<proteinExistence type="predicted"/>
<gene>
    <name evidence="3" type="ORF">M0812_25169</name>
</gene>
<evidence type="ECO:0000256" key="1">
    <source>
        <dbReference type="PROSITE-ProRule" id="PRU00024"/>
    </source>
</evidence>
<dbReference type="PROSITE" id="PS50119">
    <property type="entry name" value="ZF_BBOX"/>
    <property type="match status" value="1"/>
</dbReference>
<reference evidence="3" key="1">
    <citation type="submission" date="2022-08" db="EMBL/GenBank/DDBJ databases">
        <title>Novel sulphate-reducing endosymbionts in the free-living metamonad Anaeramoeba.</title>
        <authorList>
            <person name="Jerlstrom-Hultqvist J."/>
            <person name="Cepicka I."/>
            <person name="Gallot-Lavallee L."/>
            <person name="Salas-Leiva D."/>
            <person name="Curtis B.A."/>
            <person name="Zahonova K."/>
            <person name="Pipaliya S."/>
            <person name="Dacks J."/>
            <person name="Roger A.J."/>
        </authorList>
    </citation>
    <scope>NUCLEOTIDE SEQUENCE</scope>
    <source>
        <strain evidence="3">Busselton2</strain>
    </source>
</reference>
<keyword evidence="1" id="KW-0862">Zinc</keyword>
<dbReference type="Proteomes" id="UP001146793">
    <property type="component" value="Unassembled WGS sequence"/>
</dbReference>
<dbReference type="InterPro" id="IPR000315">
    <property type="entry name" value="Znf_B-box"/>
</dbReference>
<dbReference type="GO" id="GO:0008270">
    <property type="term" value="F:zinc ion binding"/>
    <property type="evidence" value="ECO:0007669"/>
    <property type="project" value="UniProtKB-KW"/>
</dbReference>
<comment type="caution">
    <text evidence="3">The sequence shown here is derived from an EMBL/GenBank/DDBJ whole genome shotgun (WGS) entry which is preliminary data.</text>
</comment>
<evidence type="ECO:0000259" key="2">
    <source>
        <dbReference type="PROSITE" id="PS50119"/>
    </source>
</evidence>
<name>A0AAV7YJ61_9EUKA</name>
<evidence type="ECO:0000313" key="3">
    <source>
        <dbReference type="EMBL" id="KAJ3429808.1"/>
    </source>
</evidence>
<dbReference type="AlphaFoldDB" id="A0AAV7YJ61"/>
<keyword evidence="1" id="KW-0863">Zinc-finger</keyword>
<keyword evidence="1" id="KW-0479">Metal-binding</keyword>
<dbReference type="EMBL" id="JANTQA010000057">
    <property type="protein sequence ID" value="KAJ3429808.1"/>
    <property type="molecule type" value="Genomic_DNA"/>
</dbReference>
<accession>A0AAV7YJ61</accession>
<sequence>MIQNKESFETYPFVLSNYHEFPRCNKCEIQEATLYCEYIDKPLCRNCYKEEHADLKYDHLTNNPNNKLLIKDNLFFNNKTFKFRKSIPNNRQQVRKPKKSIVGKKIPDKKKIQEKIFNCEY</sequence>
<protein>
    <submittedName>
        <fullName evidence="3">Tripartite motif-containing protein</fullName>
    </submittedName>
</protein>
<evidence type="ECO:0000313" key="4">
    <source>
        <dbReference type="Proteomes" id="UP001146793"/>
    </source>
</evidence>
<organism evidence="3 4">
    <name type="scientific">Anaeramoeba flamelloides</name>
    <dbReference type="NCBI Taxonomy" id="1746091"/>
    <lineage>
        <taxon>Eukaryota</taxon>
        <taxon>Metamonada</taxon>
        <taxon>Anaeramoebidae</taxon>
        <taxon>Anaeramoeba</taxon>
    </lineage>
</organism>
<feature type="domain" description="B box-type" evidence="2">
    <location>
        <begin position="19"/>
        <end position="59"/>
    </location>
</feature>